<dbReference type="EMBL" id="PSQE01000001">
    <property type="protein sequence ID" value="RHN81053.1"/>
    <property type="molecule type" value="Genomic_DNA"/>
</dbReference>
<dbReference type="SUPFAM" id="SSF56112">
    <property type="entry name" value="Protein kinase-like (PK-like)"/>
    <property type="match status" value="1"/>
</dbReference>
<proteinExistence type="predicted"/>
<dbReference type="Proteomes" id="UP000265566">
    <property type="component" value="Chromosome 1"/>
</dbReference>
<sequence>MTMAAPGQLNIIESPSRGSCSVDCSEKLEQIGEGTYRCPEQLNKIFDLCGGPDEVNWPGVAKTPCYNQFKPTRPMKRRGKILDSNFDRHALELLEKMLTLDPAQRIPAKGPLDAEYFWIDPLTSDPKSLPKYDSSHEFQTKKKRQRQRQNEENVKRLKMQHPLQDTRLPRFNRVDNMVKCGKVLPTLFMALNQQLLQDIAIIMGSLEVPLVVQDGILLVGTLVRNTIIQIVEVKEGVLVTAVDHILLKGGGHLMGLVDACRNWWWSAWWRWLWSWNSKLSSRWSSIWWIGCWSWESQPTVWLAAVEHFLITDD</sequence>
<evidence type="ECO:0008006" key="4">
    <source>
        <dbReference type="Google" id="ProtNLM"/>
    </source>
</evidence>
<dbReference type="GO" id="GO:0016740">
    <property type="term" value="F:transferase activity"/>
    <property type="evidence" value="ECO:0007669"/>
    <property type="project" value="UniProtKB-KW"/>
</dbReference>
<protein>
    <recommendedName>
        <fullName evidence="4">Cyclin-dependent kinase</fullName>
    </recommendedName>
</protein>
<name>A0A396JXP4_MEDTR</name>
<feature type="compositionally biased region" description="Basic and acidic residues" evidence="1">
    <location>
        <begin position="128"/>
        <end position="140"/>
    </location>
</feature>
<accession>A0A396JXP4</accession>
<evidence type="ECO:0000313" key="3">
    <source>
        <dbReference type="Proteomes" id="UP000265566"/>
    </source>
</evidence>
<dbReference type="Gramene" id="rna5047">
    <property type="protein sequence ID" value="RHN81053.1"/>
    <property type="gene ID" value="gene5047"/>
</dbReference>
<dbReference type="InterPro" id="IPR011009">
    <property type="entry name" value="Kinase-like_dom_sf"/>
</dbReference>
<evidence type="ECO:0000313" key="2">
    <source>
        <dbReference type="EMBL" id="RHN81053.1"/>
    </source>
</evidence>
<reference evidence="3" key="1">
    <citation type="journal article" date="2018" name="Nat. Plants">
        <title>Whole-genome landscape of Medicago truncatula symbiotic genes.</title>
        <authorList>
            <person name="Pecrix Y."/>
            <person name="Staton S.E."/>
            <person name="Sallet E."/>
            <person name="Lelandais-Briere C."/>
            <person name="Moreau S."/>
            <person name="Carrere S."/>
            <person name="Blein T."/>
            <person name="Jardinaud M.F."/>
            <person name="Latrasse D."/>
            <person name="Zouine M."/>
            <person name="Zahm M."/>
            <person name="Kreplak J."/>
            <person name="Mayjonade B."/>
            <person name="Satge C."/>
            <person name="Perez M."/>
            <person name="Cauet S."/>
            <person name="Marande W."/>
            <person name="Chantry-Darmon C."/>
            <person name="Lopez-Roques C."/>
            <person name="Bouchez O."/>
            <person name="Berard A."/>
            <person name="Debelle F."/>
            <person name="Munos S."/>
            <person name="Bendahmane A."/>
            <person name="Berges H."/>
            <person name="Niebel A."/>
            <person name="Buitink J."/>
            <person name="Frugier F."/>
            <person name="Benhamed M."/>
            <person name="Crespi M."/>
            <person name="Gouzy J."/>
            <person name="Gamas P."/>
        </authorList>
    </citation>
    <scope>NUCLEOTIDE SEQUENCE [LARGE SCALE GENOMIC DNA]</scope>
    <source>
        <strain evidence="3">cv. Jemalong A17</strain>
    </source>
</reference>
<evidence type="ECO:0000256" key="1">
    <source>
        <dbReference type="SAM" id="MobiDB-lite"/>
    </source>
</evidence>
<feature type="region of interest" description="Disordered" evidence="1">
    <location>
        <begin position="128"/>
        <end position="154"/>
    </location>
</feature>
<dbReference type="AlphaFoldDB" id="A0A396JXP4"/>
<dbReference type="Gene3D" id="1.10.510.10">
    <property type="entry name" value="Transferase(Phosphotransferase) domain 1"/>
    <property type="match status" value="1"/>
</dbReference>
<keyword evidence="2" id="KW-0808">Transferase</keyword>
<gene>
    <name evidence="2" type="ORF">MtrunA17_Chr1g0194881</name>
</gene>
<organism evidence="2 3">
    <name type="scientific">Medicago truncatula</name>
    <name type="common">Barrel medic</name>
    <name type="synonym">Medicago tribuloides</name>
    <dbReference type="NCBI Taxonomy" id="3880"/>
    <lineage>
        <taxon>Eukaryota</taxon>
        <taxon>Viridiplantae</taxon>
        <taxon>Streptophyta</taxon>
        <taxon>Embryophyta</taxon>
        <taxon>Tracheophyta</taxon>
        <taxon>Spermatophyta</taxon>
        <taxon>Magnoliopsida</taxon>
        <taxon>eudicotyledons</taxon>
        <taxon>Gunneridae</taxon>
        <taxon>Pentapetalae</taxon>
        <taxon>rosids</taxon>
        <taxon>fabids</taxon>
        <taxon>Fabales</taxon>
        <taxon>Fabaceae</taxon>
        <taxon>Papilionoideae</taxon>
        <taxon>50 kb inversion clade</taxon>
        <taxon>NPAAA clade</taxon>
        <taxon>Hologalegina</taxon>
        <taxon>IRL clade</taxon>
        <taxon>Trifolieae</taxon>
        <taxon>Medicago</taxon>
    </lineage>
</organism>
<comment type="caution">
    <text evidence="2">The sequence shown here is derived from an EMBL/GenBank/DDBJ whole genome shotgun (WGS) entry which is preliminary data.</text>
</comment>